<dbReference type="PANTHER" id="PTHR23517:SF2">
    <property type="entry name" value="MULTIDRUG RESISTANCE PROTEIN MDTH"/>
    <property type="match status" value="1"/>
</dbReference>
<name>A0ABP7ALD1_9MICO</name>
<proteinExistence type="predicted"/>
<keyword evidence="3" id="KW-1003">Cell membrane</keyword>
<dbReference type="InterPro" id="IPR050171">
    <property type="entry name" value="MFS_Transporters"/>
</dbReference>
<feature type="transmembrane region" description="Helical" evidence="7">
    <location>
        <begin position="40"/>
        <end position="57"/>
    </location>
</feature>
<dbReference type="PANTHER" id="PTHR23517">
    <property type="entry name" value="RESISTANCE PROTEIN MDTM, PUTATIVE-RELATED-RELATED"/>
    <property type="match status" value="1"/>
</dbReference>
<reference evidence="10" key="1">
    <citation type="journal article" date="2019" name="Int. J. Syst. Evol. Microbiol.">
        <title>The Global Catalogue of Microorganisms (GCM) 10K type strain sequencing project: providing services to taxonomists for standard genome sequencing and annotation.</title>
        <authorList>
            <consortium name="The Broad Institute Genomics Platform"/>
            <consortium name="The Broad Institute Genome Sequencing Center for Infectious Disease"/>
            <person name="Wu L."/>
            <person name="Ma J."/>
        </authorList>
    </citation>
    <scope>NUCLEOTIDE SEQUENCE [LARGE SCALE GENOMIC DNA]</scope>
    <source>
        <strain evidence="10">JCM 16544</strain>
    </source>
</reference>
<evidence type="ECO:0000256" key="4">
    <source>
        <dbReference type="ARBA" id="ARBA00022692"/>
    </source>
</evidence>
<evidence type="ECO:0000313" key="9">
    <source>
        <dbReference type="EMBL" id="GAA3634878.1"/>
    </source>
</evidence>
<keyword evidence="6 7" id="KW-0472">Membrane</keyword>
<evidence type="ECO:0000256" key="2">
    <source>
        <dbReference type="ARBA" id="ARBA00022448"/>
    </source>
</evidence>
<feature type="transmembrane region" description="Helical" evidence="7">
    <location>
        <begin position="272"/>
        <end position="291"/>
    </location>
</feature>
<feature type="transmembrane region" description="Helical" evidence="7">
    <location>
        <begin position="101"/>
        <end position="129"/>
    </location>
</feature>
<feature type="transmembrane region" description="Helical" evidence="7">
    <location>
        <begin position="331"/>
        <end position="354"/>
    </location>
</feature>
<dbReference type="InterPro" id="IPR036259">
    <property type="entry name" value="MFS_trans_sf"/>
</dbReference>
<dbReference type="PROSITE" id="PS50850">
    <property type="entry name" value="MFS"/>
    <property type="match status" value="1"/>
</dbReference>
<protein>
    <submittedName>
        <fullName evidence="9">MFS transporter</fullName>
    </submittedName>
</protein>
<gene>
    <name evidence="9" type="ORF">GCM10022200_17660</name>
</gene>
<comment type="caution">
    <text evidence="9">The sequence shown here is derived from an EMBL/GenBank/DDBJ whole genome shotgun (WGS) entry which is preliminary data.</text>
</comment>
<dbReference type="EMBL" id="BAAAYU010000005">
    <property type="protein sequence ID" value="GAA3634878.1"/>
    <property type="molecule type" value="Genomic_DNA"/>
</dbReference>
<feature type="transmembrane region" description="Helical" evidence="7">
    <location>
        <begin position="360"/>
        <end position="383"/>
    </location>
</feature>
<comment type="subcellular location">
    <subcellularLocation>
        <location evidence="1">Cell membrane</location>
        <topology evidence="1">Multi-pass membrane protein</topology>
    </subcellularLocation>
</comment>
<keyword evidence="2" id="KW-0813">Transport</keyword>
<keyword evidence="4 7" id="KW-0812">Transmembrane</keyword>
<dbReference type="InterPro" id="IPR011701">
    <property type="entry name" value="MFS"/>
</dbReference>
<feature type="transmembrane region" description="Helical" evidence="7">
    <location>
        <begin position="207"/>
        <end position="230"/>
    </location>
</feature>
<evidence type="ECO:0000313" key="10">
    <source>
        <dbReference type="Proteomes" id="UP001501697"/>
    </source>
</evidence>
<dbReference type="Pfam" id="PF07690">
    <property type="entry name" value="MFS_1"/>
    <property type="match status" value="2"/>
</dbReference>
<dbReference type="InterPro" id="IPR020846">
    <property type="entry name" value="MFS_dom"/>
</dbReference>
<evidence type="ECO:0000256" key="5">
    <source>
        <dbReference type="ARBA" id="ARBA00022989"/>
    </source>
</evidence>
<sequence>MTDDRRRSVGLKVLYGDTFTMAVGFYMLVPLLAYHFLEDLLLTIGVVAALTAVRTAAQNGLMPIMGWVADRIDFRRAILAGVLIRASGFALLGTAEHVPVLIVASILTGLGGALFHPASYAAYAALAVSSDRVRVYSTREVISNVGFIVGPLVGGLLAGVDFAMVSLGAAAMFVIAFFISLLGLPSPELAVRERRPSLRLAFSDRPFLRYCLLVVGVAVLITQFYLVIPYRAGTLLPGPEGLGLVYTGAAIVMVITMLPLTGLANRLLPRRGIVAIAVVCLGVGVATIGLAGALPVMLLGVGVFVVGQMLSQPVLNAIVSDFAPDGSVASYFGVQGLATAVGSILGSTLSGVIYPLADTAWAAIAWAVFPVWAAIVATLLWTWGPREQS</sequence>
<feature type="domain" description="Major facilitator superfamily (MFS) profile" evidence="8">
    <location>
        <begin position="10"/>
        <end position="388"/>
    </location>
</feature>
<keyword evidence="5 7" id="KW-1133">Transmembrane helix</keyword>
<feature type="transmembrane region" description="Helical" evidence="7">
    <location>
        <begin position="166"/>
        <end position="186"/>
    </location>
</feature>
<feature type="transmembrane region" description="Helical" evidence="7">
    <location>
        <begin position="141"/>
        <end position="160"/>
    </location>
</feature>
<dbReference type="RefSeq" id="WP_344737636.1">
    <property type="nucleotide sequence ID" value="NZ_BAAAYU010000005.1"/>
</dbReference>
<dbReference type="SUPFAM" id="SSF103473">
    <property type="entry name" value="MFS general substrate transporter"/>
    <property type="match status" value="1"/>
</dbReference>
<evidence type="ECO:0000256" key="1">
    <source>
        <dbReference type="ARBA" id="ARBA00004651"/>
    </source>
</evidence>
<feature type="transmembrane region" description="Helical" evidence="7">
    <location>
        <begin position="12"/>
        <end position="34"/>
    </location>
</feature>
<accession>A0ABP7ALD1</accession>
<organism evidence="9 10">
    <name type="scientific">Microbacterium awajiense</name>
    <dbReference type="NCBI Taxonomy" id="415214"/>
    <lineage>
        <taxon>Bacteria</taxon>
        <taxon>Bacillati</taxon>
        <taxon>Actinomycetota</taxon>
        <taxon>Actinomycetes</taxon>
        <taxon>Micrococcales</taxon>
        <taxon>Microbacteriaceae</taxon>
        <taxon>Microbacterium</taxon>
    </lineage>
</organism>
<evidence type="ECO:0000259" key="8">
    <source>
        <dbReference type="PROSITE" id="PS50850"/>
    </source>
</evidence>
<evidence type="ECO:0000256" key="7">
    <source>
        <dbReference type="SAM" id="Phobius"/>
    </source>
</evidence>
<keyword evidence="10" id="KW-1185">Reference proteome</keyword>
<evidence type="ECO:0000256" key="3">
    <source>
        <dbReference type="ARBA" id="ARBA00022475"/>
    </source>
</evidence>
<feature type="transmembrane region" description="Helical" evidence="7">
    <location>
        <begin position="77"/>
        <end position="95"/>
    </location>
</feature>
<dbReference type="Gene3D" id="1.20.1250.20">
    <property type="entry name" value="MFS general substrate transporter like domains"/>
    <property type="match status" value="1"/>
</dbReference>
<dbReference type="Proteomes" id="UP001501697">
    <property type="component" value="Unassembled WGS sequence"/>
</dbReference>
<feature type="transmembrane region" description="Helical" evidence="7">
    <location>
        <begin position="242"/>
        <end position="260"/>
    </location>
</feature>
<evidence type="ECO:0000256" key="6">
    <source>
        <dbReference type="ARBA" id="ARBA00023136"/>
    </source>
</evidence>